<name>A0A2R6QF02_9APHY</name>
<sequence>MSADDKSKAETKLDLIGDKRGKLPAMALHRNLVFMFGMASFSIFAAFLYIRPYLKANLVSPYRPVYYSNHHAAHFVLKDKYEGSDFYSGWRWETDNDPTHGRVNYVDQGTAITNNYTFATDSKFVMRADYQNVVPPNARGRDSVRISSYDAYDESVIVLDVQHMPEGCSTWPAFWTLSQKGPWPQGGEIDIVEGVNQAAQNLASLHTTPNCVMPQQRFQTGTTVSTNCDAHANFNQGCGTDFTRGASYGSYFNARGGGFFVMARSRNEGIRVWFWQRDDPAVPAEVRQSGSAYGVPGAPQLFPGFGGPPTIHPDATWGTPDADFPVGDGCIYEDHFDAHMMVFDLTFCGDWAGADYPNSPGCSGDCVDFVNNNPDEFTEAYWEINSLRVYTVPLQPI</sequence>
<dbReference type="STRING" id="98765.A0A2R6QF02"/>
<feature type="transmembrane region" description="Helical" evidence="1">
    <location>
        <begin position="32"/>
        <end position="50"/>
    </location>
</feature>
<evidence type="ECO:0000256" key="1">
    <source>
        <dbReference type="SAM" id="Phobius"/>
    </source>
</evidence>
<keyword evidence="1" id="KW-1133">Transmembrane helix</keyword>
<dbReference type="PANTHER" id="PTHR10963:SF24">
    <property type="entry name" value="GLYCOSIDASE C21B10.07-RELATED"/>
    <property type="match status" value="1"/>
</dbReference>
<dbReference type="GO" id="GO:0009251">
    <property type="term" value="P:glucan catabolic process"/>
    <property type="evidence" value="ECO:0007669"/>
    <property type="project" value="TreeGrafter"/>
</dbReference>
<proteinExistence type="predicted"/>
<dbReference type="PANTHER" id="PTHR10963">
    <property type="entry name" value="GLYCOSYL HYDROLASE-RELATED"/>
    <property type="match status" value="1"/>
</dbReference>
<dbReference type="Gene3D" id="2.60.120.200">
    <property type="match status" value="1"/>
</dbReference>
<gene>
    <name evidence="3" type="ORF">PHLCEN_2v3493</name>
</gene>
<feature type="domain" description="GH16" evidence="2">
    <location>
        <begin position="88"/>
        <end position="360"/>
    </location>
</feature>
<evidence type="ECO:0000313" key="3">
    <source>
        <dbReference type="EMBL" id="PSS07210.1"/>
    </source>
</evidence>
<dbReference type="Pfam" id="PF26113">
    <property type="entry name" value="GH16_XgeA"/>
    <property type="match status" value="1"/>
</dbReference>
<dbReference type="InterPro" id="IPR013320">
    <property type="entry name" value="ConA-like_dom_sf"/>
</dbReference>
<evidence type="ECO:0000313" key="4">
    <source>
        <dbReference type="Proteomes" id="UP000186601"/>
    </source>
</evidence>
<reference evidence="3 4" key="1">
    <citation type="submission" date="2018-02" db="EMBL/GenBank/DDBJ databases">
        <title>Genome sequence of the basidiomycete white-rot fungus Phlebia centrifuga.</title>
        <authorList>
            <person name="Granchi Z."/>
            <person name="Peng M."/>
            <person name="de Vries R.P."/>
            <person name="Hilden K."/>
            <person name="Makela M.R."/>
            <person name="Grigoriev I."/>
            <person name="Riley R."/>
        </authorList>
    </citation>
    <scope>NUCLEOTIDE SEQUENCE [LARGE SCALE GENOMIC DNA]</scope>
    <source>
        <strain evidence="3 4">FBCC195</strain>
    </source>
</reference>
<accession>A0A2R6QF02</accession>
<dbReference type="SUPFAM" id="SSF49899">
    <property type="entry name" value="Concanavalin A-like lectins/glucanases"/>
    <property type="match status" value="1"/>
</dbReference>
<comment type="caution">
    <text evidence="3">The sequence shown here is derived from an EMBL/GenBank/DDBJ whole genome shotgun (WGS) entry which is preliminary data.</text>
</comment>
<evidence type="ECO:0000259" key="2">
    <source>
        <dbReference type="PROSITE" id="PS51762"/>
    </source>
</evidence>
<dbReference type="GO" id="GO:0004553">
    <property type="term" value="F:hydrolase activity, hydrolyzing O-glycosyl compounds"/>
    <property type="evidence" value="ECO:0007669"/>
    <property type="project" value="InterPro"/>
</dbReference>
<dbReference type="OrthoDB" id="192832at2759"/>
<dbReference type="AlphaFoldDB" id="A0A2R6QF02"/>
<keyword evidence="1" id="KW-0472">Membrane</keyword>
<organism evidence="3 4">
    <name type="scientific">Hermanssonia centrifuga</name>
    <dbReference type="NCBI Taxonomy" id="98765"/>
    <lineage>
        <taxon>Eukaryota</taxon>
        <taxon>Fungi</taxon>
        <taxon>Dikarya</taxon>
        <taxon>Basidiomycota</taxon>
        <taxon>Agaricomycotina</taxon>
        <taxon>Agaricomycetes</taxon>
        <taxon>Polyporales</taxon>
        <taxon>Meruliaceae</taxon>
        <taxon>Hermanssonia</taxon>
    </lineage>
</organism>
<keyword evidence="1" id="KW-0812">Transmembrane</keyword>
<dbReference type="CDD" id="cd02181">
    <property type="entry name" value="GH16_fungal_Lam16A_glucanase"/>
    <property type="match status" value="1"/>
</dbReference>
<dbReference type="InterPro" id="IPR000757">
    <property type="entry name" value="Beta-glucanase-like"/>
</dbReference>
<dbReference type="Proteomes" id="UP000186601">
    <property type="component" value="Unassembled WGS sequence"/>
</dbReference>
<dbReference type="EMBL" id="MLYV02000343">
    <property type="protein sequence ID" value="PSS07210.1"/>
    <property type="molecule type" value="Genomic_DNA"/>
</dbReference>
<dbReference type="PROSITE" id="PS51762">
    <property type="entry name" value="GH16_2"/>
    <property type="match status" value="1"/>
</dbReference>
<keyword evidence="4" id="KW-1185">Reference proteome</keyword>
<protein>
    <recommendedName>
        <fullName evidence="2">GH16 domain-containing protein</fullName>
    </recommendedName>
</protein>
<dbReference type="InterPro" id="IPR050546">
    <property type="entry name" value="Glycosyl_Hydrlase_16"/>
</dbReference>